<evidence type="ECO:0000313" key="1">
    <source>
        <dbReference type="EMBL" id="MCL6286012.1"/>
    </source>
</evidence>
<proteinExistence type="predicted"/>
<protein>
    <submittedName>
        <fullName evidence="1">Uncharacterized protein</fullName>
    </submittedName>
</protein>
<organism evidence="1 2">
    <name type="scientific">Ruegeria spongiae</name>
    <dbReference type="NCBI Taxonomy" id="2942209"/>
    <lineage>
        <taxon>Bacteria</taxon>
        <taxon>Pseudomonadati</taxon>
        <taxon>Pseudomonadota</taxon>
        <taxon>Alphaproteobacteria</taxon>
        <taxon>Rhodobacterales</taxon>
        <taxon>Roseobacteraceae</taxon>
        <taxon>Ruegeria</taxon>
    </lineage>
</organism>
<keyword evidence="2" id="KW-1185">Reference proteome</keyword>
<dbReference type="EMBL" id="JAMFMB010000048">
    <property type="protein sequence ID" value="MCL6286012.1"/>
    <property type="molecule type" value="Genomic_DNA"/>
</dbReference>
<dbReference type="InterPro" id="IPR047675">
    <property type="entry name" value="Putative_zinc-bd"/>
</dbReference>
<accession>A0ABT0Q883</accession>
<comment type="caution">
    <text evidence="1">The sequence shown here is derived from an EMBL/GenBank/DDBJ whole genome shotgun (WGS) entry which is preliminary data.</text>
</comment>
<evidence type="ECO:0000313" key="2">
    <source>
        <dbReference type="Proteomes" id="UP001203880"/>
    </source>
</evidence>
<reference evidence="1" key="1">
    <citation type="submission" date="2022-05" db="EMBL/GenBank/DDBJ databases">
        <authorList>
            <person name="Park J.-S."/>
        </authorList>
    </citation>
    <scope>NUCLEOTIDE SEQUENCE</scope>
    <source>
        <strain evidence="1">2012CJ41-6</strain>
    </source>
</reference>
<name>A0ABT0Q883_9RHOB</name>
<gene>
    <name evidence="1" type="ORF">M3P21_21075</name>
</gene>
<dbReference type="NCBIfam" id="NF041373">
    <property type="entry name" value="HGG_STG"/>
    <property type="match status" value="1"/>
</dbReference>
<sequence length="71" mass="7710">MNTKTEICGAKKKDGVCMNEPVTGKTRCRLHGGLSTGAKTPEGRARQAEANHKRWSEIKLALALYRAQPSG</sequence>
<dbReference type="Proteomes" id="UP001203880">
    <property type="component" value="Unassembled WGS sequence"/>
</dbReference>
<dbReference type="RefSeq" id="WP_249713351.1">
    <property type="nucleotide sequence ID" value="NZ_JAMFMB010000048.1"/>
</dbReference>